<dbReference type="HOGENOM" id="CLU_1171510_0_0_1"/>
<dbReference type="Proteomes" id="UP000008068">
    <property type="component" value="Unassembled WGS sequence"/>
</dbReference>
<dbReference type="Gene3D" id="3.40.33.10">
    <property type="entry name" value="CAP"/>
    <property type="match status" value="1"/>
</dbReference>
<evidence type="ECO:0000313" key="2">
    <source>
        <dbReference type="EMBL" id="EGT35493.1"/>
    </source>
</evidence>
<sequence>MKIFSGVFLLIVSSCYAVESRDSRPINTPSTSEMSKDAQIDMILVYNKFRQFFGEITQVGNMHQLRYYPELEATARRVRTCQHQNHGANYRIIFFPTDENKKFSSSFKEYQESRIKNPTKNLDKALKSLSESLMDIYVSDPITSELLNPLQTRIGCAYFSKPCILGPSTKFLLGEGFPKGVCALGPLGTGYAKGKSGALGSQCLGEKTINELCIEKEITGVSNVAGWWMITLWFTLLMSL</sequence>
<name>G0NQ68_CAEBE</name>
<reference evidence="3" key="1">
    <citation type="submission" date="2011-07" db="EMBL/GenBank/DDBJ databases">
        <authorList>
            <consortium name="Caenorhabditis brenneri Sequencing and Analysis Consortium"/>
            <person name="Wilson R.K."/>
        </authorList>
    </citation>
    <scope>NUCLEOTIDE SEQUENCE [LARGE SCALE GENOMIC DNA]</scope>
    <source>
        <strain evidence="3">PB2801</strain>
    </source>
</reference>
<evidence type="ECO:0000313" key="3">
    <source>
        <dbReference type="Proteomes" id="UP000008068"/>
    </source>
</evidence>
<feature type="chain" id="PRO_5003405234" evidence="1">
    <location>
        <begin position="18"/>
        <end position="240"/>
    </location>
</feature>
<evidence type="ECO:0000256" key="1">
    <source>
        <dbReference type="SAM" id="SignalP"/>
    </source>
</evidence>
<dbReference type="AlphaFoldDB" id="G0NQ68"/>
<dbReference type="InterPro" id="IPR035940">
    <property type="entry name" value="CAP_sf"/>
</dbReference>
<proteinExistence type="predicted"/>
<gene>
    <name evidence="2" type="ORF">CAEBREN_20006</name>
</gene>
<keyword evidence="3" id="KW-1185">Reference proteome</keyword>
<accession>G0NQ68</accession>
<organism evidence="3">
    <name type="scientific">Caenorhabditis brenneri</name>
    <name type="common">Nematode worm</name>
    <dbReference type="NCBI Taxonomy" id="135651"/>
    <lineage>
        <taxon>Eukaryota</taxon>
        <taxon>Metazoa</taxon>
        <taxon>Ecdysozoa</taxon>
        <taxon>Nematoda</taxon>
        <taxon>Chromadorea</taxon>
        <taxon>Rhabditida</taxon>
        <taxon>Rhabditina</taxon>
        <taxon>Rhabditomorpha</taxon>
        <taxon>Rhabditoidea</taxon>
        <taxon>Rhabditidae</taxon>
        <taxon>Peloderinae</taxon>
        <taxon>Caenorhabditis</taxon>
    </lineage>
</organism>
<dbReference type="EMBL" id="GL379923">
    <property type="protein sequence ID" value="EGT35493.1"/>
    <property type="molecule type" value="Genomic_DNA"/>
</dbReference>
<dbReference type="PROSITE" id="PS51257">
    <property type="entry name" value="PROKAR_LIPOPROTEIN"/>
    <property type="match status" value="1"/>
</dbReference>
<feature type="signal peptide" evidence="1">
    <location>
        <begin position="1"/>
        <end position="17"/>
    </location>
</feature>
<keyword evidence="1" id="KW-0732">Signal</keyword>
<dbReference type="InParanoid" id="G0NQ68"/>
<protein>
    <submittedName>
        <fullName evidence="2">Uncharacterized protein</fullName>
    </submittedName>
</protein>